<evidence type="ECO:0000256" key="2">
    <source>
        <dbReference type="ARBA" id="ARBA00022676"/>
    </source>
</evidence>
<dbReference type="Pfam" id="PF01501">
    <property type="entry name" value="Glyco_transf_8"/>
    <property type="match status" value="1"/>
</dbReference>
<dbReference type="PANTHER" id="PTHR13778">
    <property type="entry name" value="GLYCOSYLTRANSFERASE 8 DOMAIN-CONTAINING PROTEIN"/>
    <property type="match status" value="1"/>
</dbReference>
<evidence type="ECO:0000256" key="5">
    <source>
        <dbReference type="SAM" id="Phobius"/>
    </source>
</evidence>
<dbReference type="GO" id="GO:0046872">
    <property type="term" value="F:metal ion binding"/>
    <property type="evidence" value="ECO:0007669"/>
    <property type="project" value="UniProtKB-KW"/>
</dbReference>
<dbReference type="Proteomes" id="UP000013827">
    <property type="component" value="Unassembled WGS sequence"/>
</dbReference>
<dbReference type="PaxDb" id="2903-EOD29217"/>
<evidence type="ECO:0008006" key="8">
    <source>
        <dbReference type="Google" id="ProtNLM"/>
    </source>
</evidence>
<dbReference type="InterPro" id="IPR050748">
    <property type="entry name" value="Glycosyltrans_8_dom-fam"/>
</dbReference>
<keyword evidence="4" id="KW-0479">Metal-binding</keyword>
<keyword evidence="7" id="KW-1185">Reference proteome</keyword>
<dbReference type="Gene3D" id="3.90.550.10">
    <property type="entry name" value="Spore Coat Polysaccharide Biosynthesis Protein SpsA, Chain A"/>
    <property type="match status" value="1"/>
</dbReference>
<sequence length="411" mass="44986">MQGGANDSRQSLTPGACNGLAHVAVGADRRELLGLGPLVSSIFSSSRSPHCIHVHVFREGESSPQSKEAIRRIGRGSITVRALDSERFLLLRNLSSSSALNLARFYLPELLPETAASVLWVDADIIVRSDVHSLLAGLFTGANRLSPLAAVARDQDLVTHYRGGLERGLRRLRSPAELALDEAWGYDMSAILRGDAFNAGVTAFNLRQWRAEKLTQRVEALVPALQRLELASYRGISLPGGKSAAPSSQVPLQLLFGRDFQRLDACWNVGGLGTSWEAEELLPVRVWATQLHAWWTGRLASGCALHWTGGDKPWSGHNAFARRWYTPAAKAAAREGYDEIFPPSDAHWSDRDDPELLARIGILAALVVVVTCGAFFCRWAAGGCSRSFGYPWRRLAARESQVDERESKGEP</sequence>
<dbReference type="GO" id="GO:0016757">
    <property type="term" value="F:glycosyltransferase activity"/>
    <property type="evidence" value="ECO:0007669"/>
    <property type="project" value="UniProtKB-KW"/>
</dbReference>
<evidence type="ECO:0000256" key="4">
    <source>
        <dbReference type="ARBA" id="ARBA00022723"/>
    </source>
</evidence>
<keyword evidence="5" id="KW-0812">Transmembrane</keyword>
<dbReference type="HOGENOM" id="CLU_053429_0_0_1"/>
<dbReference type="InterPro" id="IPR002495">
    <property type="entry name" value="Glyco_trans_8"/>
</dbReference>
<dbReference type="GeneID" id="19046566"/>
<dbReference type="InterPro" id="IPR029044">
    <property type="entry name" value="Nucleotide-diphossugar_trans"/>
</dbReference>
<evidence type="ECO:0000256" key="1">
    <source>
        <dbReference type="ARBA" id="ARBA00006351"/>
    </source>
</evidence>
<feature type="transmembrane region" description="Helical" evidence="5">
    <location>
        <begin position="356"/>
        <end position="377"/>
    </location>
</feature>
<reference evidence="7" key="1">
    <citation type="journal article" date="2013" name="Nature">
        <title>Pan genome of the phytoplankton Emiliania underpins its global distribution.</title>
        <authorList>
            <person name="Read B.A."/>
            <person name="Kegel J."/>
            <person name="Klute M.J."/>
            <person name="Kuo A."/>
            <person name="Lefebvre S.C."/>
            <person name="Maumus F."/>
            <person name="Mayer C."/>
            <person name="Miller J."/>
            <person name="Monier A."/>
            <person name="Salamov A."/>
            <person name="Young J."/>
            <person name="Aguilar M."/>
            <person name="Claverie J.M."/>
            <person name="Frickenhaus S."/>
            <person name="Gonzalez K."/>
            <person name="Herman E.K."/>
            <person name="Lin Y.C."/>
            <person name="Napier J."/>
            <person name="Ogata H."/>
            <person name="Sarno A.F."/>
            <person name="Shmutz J."/>
            <person name="Schroeder D."/>
            <person name="de Vargas C."/>
            <person name="Verret F."/>
            <person name="von Dassow P."/>
            <person name="Valentin K."/>
            <person name="Van de Peer Y."/>
            <person name="Wheeler G."/>
            <person name="Dacks J.B."/>
            <person name="Delwiche C.F."/>
            <person name="Dyhrman S.T."/>
            <person name="Glockner G."/>
            <person name="John U."/>
            <person name="Richards T."/>
            <person name="Worden A.Z."/>
            <person name="Zhang X."/>
            <person name="Grigoriev I.V."/>
            <person name="Allen A.E."/>
            <person name="Bidle K."/>
            <person name="Borodovsky M."/>
            <person name="Bowler C."/>
            <person name="Brownlee C."/>
            <person name="Cock J.M."/>
            <person name="Elias M."/>
            <person name="Gladyshev V.N."/>
            <person name="Groth M."/>
            <person name="Guda C."/>
            <person name="Hadaegh A."/>
            <person name="Iglesias-Rodriguez M.D."/>
            <person name="Jenkins J."/>
            <person name="Jones B.M."/>
            <person name="Lawson T."/>
            <person name="Leese F."/>
            <person name="Lindquist E."/>
            <person name="Lobanov A."/>
            <person name="Lomsadze A."/>
            <person name="Malik S.B."/>
            <person name="Marsh M.E."/>
            <person name="Mackinder L."/>
            <person name="Mock T."/>
            <person name="Mueller-Roeber B."/>
            <person name="Pagarete A."/>
            <person name="Parker M."/>
            <person name="Probert I."/>
            <person name="Quesneville H."/>
            <person name="Raines C."/>
            <person name="Rensing S.A."/>
            <person name="Riano-Pachon D.M."/>
            <person name="Richier S."/>
            <person name="Rokitta S."/>
            <person name="Shiraiwa Y."/>
            <person name="Soanes D.M."/>
            <person name="van der Giezen M."/>
            <person name="Wahlund T.M."/>
            <person name="Williams B."/>
            <person name="Wilson W."/>
            <person name="Wolfe G."/>
            <person name="Wurch L.L."/>
        </authorList>
    </citation>
    <scope>NUCLEOTIDE SEQUENCE</scope>
</reference>
<proteinExistence type="inferred from homology"/>
<dbReference type="RefSeq" id="XP_005781646.1">
    <property type="nucleotide sequence ID" value="XM_005781589.1"/>
</dbReference>
<dbReference type="KEGG" id="ehx:EMIHUDRAFT_203769"/>
<keyword evidence="5" id="KW-0472">Membrane</keyword>
<dbReference type="PANTHER" id="PTHR13778:SF47">
    <property type="entry name" value="LIPOPOLYSACCHARIDE 1,3-GALACTOSYLTRANSFERASE"/>
    <property type="match status" value="1"/>
</dbReference>
<protein>
    <recommendedName>
        <fullName evidence="8">Glycosyltransferase, family 8</fullName>
    </recommendedName>
</protein>
<dbReference type="GO" id="GO:0005794">
    <property type="term" value="C:Golgi apparatus"/>
    <property type="evidence" value="ECO:0007669"/>
    <property type="project" value="TreeGrafter"/>
</dbReference>
<evidence type="ECO:0000313" key="7">
    <source>
        <dbReference type="Proteomes" id="UP000013827"/>
    </source>
</evidence>
<keyword evidence="5" id="KW-1133">Transmembrane helix</keyword>
<keyword evidence="2" id="KW-0328">Glycosyltransferase</keyword>
<evidence type="ECO:0000313" key="6">
    <source>
        <dbReference type="EnsemblProtists" id="EOD29217"/>
    </source>
</evidence>
<dbReference type="AlphaFoldDB" id="A0A0D3K0D2"/>
<comment type="similarity">
    <text evidence="1">Belongs to the glycosyltransferase 8 family.</text>
</comment>
<dbReference type="EnsemblProtists" id="EOD29217">
    <property type="protein sequence ID" value="EOD29217"/>
    <property type="gene ID" value="EMIHUDRAFT_203769"/>
</dbReference>
<name>A0A0D3K0D2_EMIH1</name>
<keyword evidence="3" id="KW-0808">Transferase</keyword>
<evidence type="ECO:0000256" key="3">
    <source>
        <dbReference type="ARBA" id="ARBA00022679"/>
    </source>
</evidence>
<dbReference type="SUPFAM" id="SSF53448">
    <property type="entry name" value="Nucleotide-diphospho-sugar transferases"/>
    <property type="match status" value="1"/>
</dbReference>
<organism evidence="6 7">
    <name type="scientific">Emiliania huxleyi (strain CCMP1516)</name>
    <dbReference type="NCBI Taxonomy" id="280463"/>
    <lineage>
        <taxon>Eukaryota</taxon>
        <taxon>Haptista</taxon>
        <taxon>Haptophyta</taxon>
        <taxon>Prymnesiophyceae</taxon>
        <taxon>Isochrysidales</taxon>
        <taxon>Noelaerhabdaceae</taxon>
        <taxon>Emiliania</taxon>
    </lineage>
</organism>
<reference evidence="6" key="2">
    <citation type="submission" date="2024-10" db="UniProtKB">
        <authorList>
            <consortium name="EnsemblProtists"/>
        </authorList>
    </citation>
    <scope>IDENTIFICATION</scope>
</reference>
<accession>A0A0D3K0D2</accession>